<dbReference type="Pfam" id="PF00419">
    <property type="entry name" value="Fimbrial"/>
    <property type="match status" value="1"/>
</dbReference>
<dbReference type="PANTHER" id="PTHR33420">
    <property type="entry name" value="FIMBRIAL SUBUNIT ELFA-RELATED"/>
    <property type="match status" value="1"/>
</dbReference>
<feature type="domain" description="Fimbrial-type adhesion" evidence="2">
    <location>
        <begin position="29"/>
        <end position="176"/>
    </location>
</feature>
<feature type="signal peptide" evidence="1">
    <location>
        <begin position="1"/>
        <end position="25"/>
    </location>
</feature>
<dbReference type="InterPro" id="IPR036937">
    <property type="entry name" value="Adhesion_dom_fimbrial_sf"/>
</dbReference>
<dbReference type="Gene3D" id="2.60.40.1090">
    <property type="entry name" value="Fimbrial-type adhesion domain"/>
    <property type="match status" value="1"/>
</dbReference>
<evidence type="ECO:0000259" key="2">
    <source>
        <dbReference type="Pfam" id="PF00419"/>
    </source>
</evidence>
<dbReference type="RefSeq" id="WP_109912766.1">
    <property type="nucleotide sequence ID" value="NZ_JACTAJ010000002.1"/>
</dbReference>
<dbReference type="GO" id="GO:0043709">
    <property type="term" value="P:cell adhesion involved in single-species biofilm formation"/>
    <property type="evidence" value="ECO:0007669"/>
    <property type="project" value="TreeGrafter"/>
</dbReference>
<feature type="chain" id="PRO_5043143631" evidence="1">
    <location>
        <begin position="26"/>
        <end position="177"/>
    </location>
</feature>
<evidence type="ECO:0000256" key="1">
    <source>
        <dbReference type="SAM" id="SignalP"/>
    </source>
</evidence>
<evidence type="ECO:0000313" key="3">
    <source>
        <dbReference type="EMBL" id="SUC33180.1"/>
    </source>
</evidence>
<protein>
    <submittedName>
        <fullName evidence="3">Major MR/P fimbria protein</fullName>
    </submittedName>
</protein>
<organism evidence="3 4">
    <name type="scientific">Providencia rettgeri</name>
    <dbReference type="NCBI Taxonomy" id="587"/>
    <lineage>
        <taxon>Bacteria</taxon>
        <taxon>Pseudomonadati</taxon>
        <taxon>Pseudomonadota</taxon>
        <taxon>Gammaproteobacteria</taxon>
        <taxon>Enterobacterales</taxon>
        <taxon>Morganellaceae</taxon>
        <taxon>Providencia</taxon>
    </lineage>
</organism>
<dbReference type="OrthoDB" id="6462343at2"/>
<dbReference type="PANTHER" id="PTHR33420:SF9">
    <property type="entry name" value="MINOR FIMBRIAL SUBUNIT"/>
    <property type="match status" value="1"/>
</dbReference>
<dbReference type="EMBL" id="UGTZ01000001">
    <property type="protein sequence ID" value="SUC33180.1"/>
    <property type="molecule type" value="Genomic_DNA"/>
</dbReference>
<dbReference type="InterPro" id="IPR000259">
    <property type="entry name" value="Adhesion_dom_fimbrial"/>
</dbReference>
<proteinExistence type="predicted"/>
<dbReference type="AlphaFoldDB" id="A0A1B8SXS4"/>
<accession>A0A1B8SXS4</accession>
<dbReference type="InterPro" id="IPR008966">
    <property type="entry name" value="Adhesion_dom_sf"/>
</dbReference>
<dbReference type="InterPro" id="IPR050263">
    <property type="entry name" value="Bact_Fimbrial_Adh_Pro"/>
</dbReference>
<evidence type="ECO:0000313" key="4">
    <source>
        <dbReference type="Proteomes" id="UP000254208"/>
    </source>
</evidence>
<sequence>MFSTIKYYNLLFLTVFICYSLPSMAETINFDGIFVEDTCDLYPGDELITLDFGTIADKYLYLNSRTLSESFSIRLINCDLSLGREINASFNGNENSFLPGYLALDPASQANGIAIGLETDTGEKIDINKKDHTQKLSAGNNEIKLKAFIQGEHSALANKTISYGTFISTLTFFLEYN</sequence>
<dbReference type="GO" id="GO:0009289">
    <property type="term" value="C:pilus"/>
    <property type="evidence" value="ECO:0007669"/>
    <property type="project" value="InterPro"/>
</dbReference>
<dbReference type="SUPFAM" id="SSF49401">
    <property type="entry name" value="Bacterial adhesins"/>
    <property type="match status" value="1"/>
</dbReference>
<gene>
    <name evidence="3" type="primary">mrpA_4</name>
    <name evidence="3" type="ORF">NCTC11801_04188</name>
</gene>
<reference evidence="3 4" key="1">
    <citation type="submission" date="2018-06" db="EMBL/GenBank/DDBJ databases">
        <authorList>
            <consortium name="Pathogen Informatics"/>
            <person name="Doyle S."/>
        </authorList>
    </citation>
    <scope>NUCLEOTIDE SEQUENCE [LARGE SCALE GENOMIC DNA]</scope>
    <source>
        <strain evidence="3 4">NCTC11801</strain>
    </source>
</reference>
<dbReference type="Proteomes" id="UP000254208">
    <property type="component" value="Unassembled WGS sequence"/>
</dbReference>
<keyword evidence="1" id="KW-0732">Signal</keyword>
<name>A0A1B8SXS4_PRORE</name>